<dbReference type="InterPro" id="IPR036877">
    <property type="entry name" value="SUI1_dom_sf"/>
</dbReference>
<dbReference type="CDD" id="cd11608">
    <property type="entry name" value="eIF2D_C"/>
    <property type="match status" value="1"/>
</dbReference>
<evidence type="ECO:0000313" key="5">
    <source>
        <dbReference type="RefSeq" id="XP_028036941.1"/>
    </source>
</evidence>
<sequence>MFAKPYKLKSNNTLKNSEKKQLAQRIIHEFPTITEEKVKQLVPAKSIGICMKLVLSSGDIVNVYVMDGVPIIMEVAEGLVPTVCALWQAPEMVPHIIIHTPVFPKVQGGAPLYLPGVELPAGGTGFPQFCKGELIAAHTSNNSATVIVGRAILSSGDMLLRTAGVCMETLHVFGDHLSKDIKFGKLERPKLGPPAYGGGNAAQNLANNIQKLSIQPAVKEEWPALGQPPAPVPNEPQLIPEPPNPVVDALTQLEDGNCLANSDEEDNVPTDMDGLLRWCMLSFLKLEGNKVELPLKTNLLYRNHLMALCPAERTLDVKKSSFKKMGKFLEAMEKEGLVRVCELEKGVDAVVQLSPSHPAVRAHPPPRAPARPAPRAGPAPPAPPRLREVQCVTAAVAPLFAPLKKGTALTPADVRATLTGHVRSAGLAVPGQSAVRLDLTLATVLGRQPGEHLTWEELMSGVLKKMTPSTEIQFADGELRLSRSRLEPVTMQVVNRSGNKKVTLVSNLEAYGFNLLELSAVCQRGVAASCGVTRSPGAKHDQLMLQGDQTHFVAKLLIEKYGLPKKFVEGADKALNRKK</sequence>
<dbReference type="CDD" id="cd11610">
    <property type="entry name" value="eIF2D_N"/>
    <property type="match status" value="1"/>
</dbReference>
<dbReference type="CDD" id="cd21156">
    <property type="entry name" value="PUA_eIF2d-like"/>
    <property type="match status" value="1"/>
</dbReference>
<dbReference type="InterPro" id="IPR057429">
    <property type="entry name" value="WH_eIF2D"/>
</dbReference>
<dbReference type="SUPFAM" id="SSF55159">
    <property type="entry name" value="eIF1-like"/>
    <property type="match status" value="1"/>
</dbReference>
<dbReference type="InterPro" id="IPR039759">
    <property type="entry name" value="eIF2D_SUI1"/>
</dbReference>
<dbReference type="CTD" id="1939"/>
<feature type="compositionally biased region" description="Pro residues" evidence="2">
    <location>
        <begin position="363"/>
        <end position="384"/>
    </location>
</feature>
<dbReference type="GeneID" id="114248023"/>
<dbReference type="InterPro" id="IPR048248">
    <property type="entry name" value="PUA_eIF2d-like"/>
</dbReference>
<dbReference type="Pfam" id="PF01253">
    <property type="entry name" value="SUI1"/>
    <property type="match status" value="1"/>
</dbReference>
<evidence type="ECO:0000256" key="1">
    <source>
        <dbReference type="ARBA" id="ARBA00022490"/>
    </source>
</evidence>
<evidence type="ECO:0000313" key="4">
    <source>
        <dbReference type="Proteomes" id="UP000504629"/>
    </source>
</evidence>
<gene>
    <name evidence="5" type="primary">LOC114248023</name>
</gene>
<dbReference type="Gene3D" id="3.10.400.20">
    <property type="match status" value="1"/>
</dbReference>
<dbReference type="InterPro" id="IPR041366">
    <property type="entry name" value="Pre-PUA"/>
</dbReference>
<feature type="region of interest" description="Disordered" evidence="2">
    <location>
        <begin position="357"/>
        <end position="384"/>
    </location>
</feature>
<keyword evidence="5" id="KW-0648">Protein biosynthesis</keyword>
<evidence type="ECO:0000259" key="3">
    <source>
        <dbReference type="PROSITE" id="PS50296"/>
    </source>
</evidence>
<keyword evidence="5" id="KW-0396">Initiation factor</keyword>
<organism evidence="4 5">
    <name type="scientific">Bombyx mandarina</name>
    <name type="common">Wild silk moth</name>
    <name type="synonym">Wild silkworm</name>
    <dbReference type="NCBI Taxonomy" id="7092"/>
    <lineage>
        <taxon>Eukaryota</taxon>
        <taxon>Metazoa</taxon>
        <taxon>Ecdysozoa</taxon>
        <taxon>Arthropoda</taxon>
        <taxon>Hexapoda</taxon>
        <taxon>Insecta</taxon>
        <taxon>Pterygota</taxon>
        <taxon>Neoptera</taxon>
        <taxon>Endopterygota</taxon>
        <taxon>Lepidoptera</taxon>
        <taxon>Glossata</taxon>
        <taxon>Ditrysia</taxon>
        <taxon>Bombycoidea</taxon>
        <taxon>Bombycidae</taxon>
        <taxon>Bombycinae</taxon>
        <taxon>Bombyx</taxon>
    </lineage>
</organism>
<dbReference type="InterPro" id="IPR039757">
    <property type="entry name" value="EIF2D"/>
</dbReference>
<dbReference type="Pfam" id="PF17832">
    <property type="entry name" value="Pre-PUA"/>
    <property type="match status" value="1"/>
</dbReference>
<dbReference type="SUPFAM" id="SSF88697">
    <property type="entry name" value="PUA domain-like"/>
    <property type="match status" value="1"/>
</dbReference>
<dbReference type="Gene3D" id="3.30.780.10">
    <property type="entry name" value="SUI1-like domain"/>
    <property type="match status" value="1"/>
</dbReference>
<dbReference type="Pfam" id="PF26292">
    <property type="entry name" value="PUA_elF2D"/>
    <property type="match status" value="1"/>
</dbReference>
<dbReference type="InterPro" id="IPR001950">
    <property type="entry name" value="SUI1"/>
</dbReference>
<dbReference type="PANTHER" id="PTHR12217:SF4">
    <property type="entry name" value="EUKARYOTIC TRANSLATION INITIATION FACTOR 2D"/>
    <property type="match status" value="1"/>
</dbReference>
<accession>A0A6J2K3X1</accession>
<evidence type="ECO:0000256" key="2">
    <source>
        <dbReference type="SAM" id="MobiDB-lite"/>
    </source>
</evidence>
<dbReference type="PANTHER" id="PTHR12217">
    <property type="entry name" value="EUKARYOTIC TRANSLATION INITIATION FACTOR 2D"/>
    <property type="match status" value="1"/>
</dbReference>
<dbReference type="InterPro" id="IPR015947">
    <property type="entry name" value="PUA-like_sf"/>
</dbReference>
<dbReference type="Pfam" id="PF25304">
    <property type="entry name" value="WHD_eIF2D"/>
    <property type="match status" value="1"/>
</dbReference>
<dbReference type="PROSITE" id="PS50296">
    <property type="entry name" value="SUI1"/>
    <property type="match status" value="1"/>
</dbReference>
<dbReference type="InterPro" id="IPR048247">
    <property type="entry name" value="eIF2D_N"/>
</dbReference>
<dbReference type="OrthoDB" id="199771at2759"/>
<keyword evidence="1" id="KW-0963">Cytoplasm</keyword>
<dbReference type="GO" id="GO:0003743">
    <property type="term" value="F:translation initiation factor activity"/>
    <property type="evidence" value="ECO:0007669"/>
    <property type="project" value="UniProtKB-KW"/>
</dbReference>
<dbReference type="Pfam" id="PF26291">
    <property type="entry name" value="SWIB_eIF2D"/>
    <property type="match status" value="1"/>
</dbReference>
<dbReference type="AlphaFoldDB" id="A0A6J2K3X1"/>
<reference evidence="5" key="1">
    <citation type="submission" date="2025-08" db="UniProtKB">
        <authorList>
            <consortium name="RefSeq"/>
        </authorList>
    </citation>
    <scope>IDENTIFICATION</scope>
    <source>
        <tissue evidence="5">Silk gland</tissue>
    </source>
</reference>
<name>A0A6J2K3X1_BOMMA</name>
<feature type="domain" description="SUI1" evidence="3">
    <location>
        <begin position="489"/>
        <end position="561"/>
    </location>
</feature>
<keyword evidence="4" id="KW-1185">Reference proteome</keyword>
<dbReference type="Proteomes" id="UP000504629">
    <property type="component" value="Unplaced"/>
</dbReference>
<dbReference type="InterPro" id="IPR058886">
    <property type="entry name" value="SWIB_eIF2D"/>
</dbReference>
<dbReference type="RefSeq" id="XP_028036941.1">
    <property type="nucleotide sequence ID" value="XM_028181140.1"/>
</dbReference>
<proteinExistence type="predicted"/>
<dbReference type="GO" id="GO:0001731">
    <property type="term" value="P:formation of translation preinitiation complex"/>
    <property type="evidence" value="ECO:0007669"/>
    <property type="project" value="InterPro"/>
</dbReference>
<protein>
    <submittedName>
        <fullName evidence="5">Eukaryotic translation initiation factor 2D isoform X2</fullName>
    </submittedName>
</protein>